<keyword evidence="9" id="KW-1185">Reference proteome</keyword>
<keyword evidence="3" id="KW-0508">mRNA splicing</keyword>
<feature type="compositionally biased region" description="Polar residues" evidence="5">
    <location>
        <begin position="150"/>
        <end position="163"/>
    </location>
</feature>
<evidence type="ECO:0000256" key="2">
    <source>
        <dbReference type="ARBA" id="ARBA00022664"/>
    </source>
</evidence>
<gene>
    <name evidence="8" type="ORF">N7468_002431</name>
</gene>
<organism evidence="8 9">
    <name type="scientific">Penicillium chermesinum</name>
    <dbReference type="NCBI Taxonomy" id="63820"/>
    <lineage>
        <taxon>Eukaryota</taxon>
        <taxon>Fungi</taxon>
        <taxon>Dikarya</taxon>
        <taxon>Ascomycota</taxon>
        <taxon>Pezizomycotina</taxon>
        <taxon>Eurotiomycetes</taxon>
        <taxon>Eurotiomycetidae</taxon>
        <taxon>Eurotiales</taxon>
        <taxon>Aspergillaceae</taxon>
        <taxon>Penicillium</taxon>
    </lineage>
</organism>
<evidence type="ECO:0000313" key="8">
    <source>
        <dbReference type="EMBL" id="KAJ5247448.1"/>
    </source>
</evidence>
<reference evidence="8" key="1">
    <citation type="submission" date="2022-11" db="EMBL/GenBank/DDBJ databases">
        <authorList>
            <person name="Petersen C."/>
        </authorList>
    </citation>
    <scope>NUCLEOTIDE SEQUENCE</scope>
    <source>
        <strain evidence="8">IBT 19713</strain>
    </source>
</reference>
<evidence type="ECO:0000259" key="6">
    <source>
        <dbReference type="Pfam" id="PF06544"/>
    </source>
</evidence>
<dbReference type="EMBL" id="JAPQKS010000002">
    <property type="protein sequence ID" value="KAJ5247448.1"/>
    <property type="molecule type" value="Genomic_DNA"/>
</dbReference>
<proteinExistence type="predicted"/>
<dbReference type="Pfam" id="PF06544">
    <property type="entry name" value="Prp3_C"/>
    <property type="match status" value="1"/>
</dbReference>
<dbReference type="RefSeq" id="XP_058334869.1">
    <property type="nucleotide sequence ID" value="XM_058471728.1"/>
</dbReference>
<keyword evidence="2" id="KW-0507">mRNA processing</keyword>
<dbReference type="InterPro" id="IPR027104">
    <property type="entry name" value="Prp3"/>
</dbReference>
<dbReference type="InterPro" id="IPR013881">
    <property type="entry name" value="Pre-mRNA_splic_Prp3_dom"/>
</dbReference>
<evidence type="ECO:0000313" key="9">
    <source>
        <dbReference type="Proteomes" id="UP001150941"/>
    </source>
</evidence>
<protein>
    <submittedName>
        <fullName evidence="8">Uncharacterized protein</fullName>
    </submittedName>
</protein>
<evidence type="ECO:0000256" key="1">
    <source>
        <dbReference type="ARBA" id="ARBA00004123"/>
    </source>
</evidence>
<dbReference type="GeneID" id="83199031"/>
<evidence type="ECO:0000256" key="5">
    <source>
        <dbReference type="SAM" id="MobiDB-lite"/>
    </source>
</evidence>
<dbReference type="InterPro" id="IPR010541">
    <property type="entry name" value="Prp3_C"/>
</dbReference>
<dbReference type="OrthoDB" id="10264544at2759"/>
<dbReference type="GO" id="GO:0000398">
    <property type="term" value="P:mRNA splicing, via spliceosome"/>
    <property type="evidence" value="ECO:0007669"/>
    <property type="project" value="InterPro"/>
</dbReference>
<evidence type="ECO:0000256" key="3">
    <source>
        <dbReference type="ARBA" id="ARBA00023187"/>
    </source>
</evidence>
<feature type="domain" description="Small nuclear ribonucleoprotein Prp3 C-terminal" evidence="6">
    <location>
        <begin position="418"/>
        <end position="559"/>
    </location>
</feature>
<reference evidence="8" key="2">
    <citation type="journal article" date="2023" name="IMA Fungus">
        <title>Comparative genomic study of the Penicillium genus elucidates a diverse pangenome and 15 lateral gene transfer events.</title>
        <authorList>
            <person name="Petersen C."/>
            <person name="Sorensen T."/>
            <person name="Nielsen M.R."/>
            <person name="Sondergaard T.E."/>
            <person name="Sorensen J.L."/>
            <person name="Fitzpatrick D.A."/>
            <person name="Frisvad J.C."/>
            <person name="Nielsen K.L."/>
        </authorList>
    </citation>
    <scope>NUCLEOTIDE SEQUENCE</scope>
    <source>
        <strain evidence="8">IBT 19713</strain>
    </source>
</reference>
<evidence type="ECO:0000259" key="7">
    <source>
        <dbReference type="Pfam" id="PF08572"/>
    </source>
</evidence>
<dbReference type="GO" id="GO:0046540">
    <property type="term" value="C:U4/U6 x U5 tri-snRNP complex"/>
    <property type="evidence" value="ECO:0007669"/>
    <property type="project" value="InterPro"/>
</dbReference>
<comment type="caution">
    <text evidence="8">The sequence shown here is derived from an EMBL/GenBank/DDBJ whole genome shotgun (WGS) entry which is preliminary data.</text>
</comment>
<dbReference type="Proteomes" id="UP001150941">
    <property type="component" value="Unassembled WGS sequence"/>
</dbReference>
<accession>A0A9W9TYF4</accession>
<dbReference type="PANTHER" id="PTHR14212:SF0">
    <property type="entry name" value="U4_U6 SMALL NUCLEAR RIBONUCLEOPROTEIN PRP3"/>
    <property type="match status" value="1"/>
</dbReference>
<sequence>MADHANNALKRSHPEGDESMSQKRARSNHGSPAPANPTVDINKKIAEAKAKAEAVRARLQERLGSGTPPASPMESSPTPPAPPPVSSGMSKLEQMKAKIAAAAAKRSNPPSYQEPPTPAPSYQRNFDDDSQAHGGLYTGLHPALSEPTPDFSQSRQDNKTGSQARRGKQLDLSGPSIEEIKNNPYYDPSLGPKAKPRASRPLVFNPQGKYIQQGSAIRRQEQLEAMKRRIAERARQAGIDEDPDVDKGFLVPEPPAIEWWDECLVNGDSYDATDNPANLKIGTPDSLVTHYIQHPIQLAPPQDSLKLIQKPMYLTKKEQAKVRRQRRMADLKEEQAKIRLGLVPAPPPKVKKSNLMRVLGEQAVKDPTAVEARVTQEIEERRLKHEAENAARKLTKEQRREKLASQQEKDAAMGIYVSVYRIDSLANGRNRFKINKNAEQNKLTGICVLNPKMNLVIVEGGKHSVNNYRKLMLNRIDWTDNPGPSPSDKPNESQPIWLKTEDEKGEPRDFSQNSCDMIWQGQAKARVFRKWLGDRICETEADAKETLSRTKMDNFWNLARSFKQGQAMNT</sequence>
<dbReference type="AlphaFoldDB" id="A0A9W9TYF4"/>
<feature type="compositionally biased region" description="Basic and acidic residues" evidence="5">
    <location>
        <begin position="41"/>
        <end position="61"/>
    </location>
</feature>
<keyword evidence="4" id="KW-0539">Nucleus</keyword>
<feature type="region of interest" description="Disordered" evidence="5">
    <location>
        <begin position="1"/>
        <end position="201"/>
    </location>
</feature>
<evidence type="ECO:0000256" key="4">
    <source>
        <dbReference type="ARBA" id="ARBA00023242"/>
    </source>
</evidence>
<dbReference type="PANTHER" id="PTHR14212">
    <property type="entry name" value="U4/U6-ASSOCIATED RNA SPLICING FACTOR-RELATED"/>
    <property type="match status" value="1"/>
</dbReference>
<name>A0A9W9TYF4_9EURO</name>
<feature type="domain" description="Pre-mRNA-splicing factor 3" evidence="7">
    <location>
        <begin position="183"/>
        <end position="395"/>
    </location>
</feature>
<comment type="subcellular location">
    <subcellularLocation>
        <location evidence="1">Nucleus</location>
    </subcellularLocation>
</comment>
<dbReference type="Pfam" id="PF08572">
    <property type="entry name" value="PRP3"/>
    <property type="match status" value="1"/>
</dbReference>
<dbReference type="CDD" id="cd24162">
    <property type="entry name" value="Prp3_C"/>
    <property type="match status" value="1"/>
</dbReference>